<evidence type="ECO:0000256" key="1">
    <source>
        <dbReference type="ARBA" id="ARBA00023015"/>
    </source>
</evidence>
<keyword evidence="3" id="KW-0804">Transcription</keyword>
<dbReference type="GO" id="GO:0003700">
    <property type="term" value="F:DNA-binding transcription factor activity"/>
    <property type="evidence" value="ECO:0007669"/>
    <property type="project" value="InterPro"/>
</dbReference>
<dbReference type="Gene3D" id="1.10.10.60">
    <property type="entry name" value="Homeodomain-like"/>
    <property type="match status" value="1"/>
</dbReference>
<name>A0A2R4WH48_9HYPH</name>
<dbReference type="Pfam" id="PF12833">
    <property type="entry name" value="HTH_18"/>
    <property type="match status" value="1"/>
</dbReference>
<dbReference type="InterPro" id="IPR032687">
    <property type="entry name" value="AraC-type_N"/>
</dbReference>
<evidence type="ECO:0000256" key="3">
    <source>
        <dbReference type="ARBA" id="ARBA00023163"/>
    </source>
</evidence>
<sequence length="337" mass="37224">MYPLDNGQVNVKAVGAIRDILIEAGIDHQSLFEKVEISKQSLIVNEPIPLKLLGRLTVLAADQMPCSHLGLLVGQRTTLASLGYLGMLMRHSEMVGGALHALEAHYGLLNRGAVIEMTIDGPVVLAIYSPYEPDLEGIALHCERSLAALTTVMRSLCGSDWSPDEVLLPQLQPPDPAPYTEFFRAPVRFGQEIAALAFPSRLLSHPIDGASPAVRKLAQERIQRLEAVAPPDATDEVRRRLRTAAVPRQHNKDDVARRMVIHGRTLSRRLKSEGTSFTLIVNEARFARARQLLTDTSLSLTEISGALEFSEQAAFTHAFRRWTGTTPSAWRKDHRPL</sequence>
<dbReference type="SMART" id="SM00342">
    <property type="entry name" value="HTH_ARAC"/>
    <property type="match status" value="1"/>
</dbReference>
<keyword evidence="1" id="KW-0805">Transcription regulation</keyword>
<dbReference type="AlphaFoldDB" id="A0A2R4WH48"/>
<gene>
    <name evidence="5" type="ORF">DA075_08015</name>
</gene>
<evidence type="ECO:0000259" key="4">
    <source>
        <dbReference type="PROSITE" id="PS01124"/>
    </source>
</evidence>
<accession>A0A2R4WH48</accession>
<dbReference type="Pfam" id="PF12625">
    <property type="entry name" value="Arabinose_bd"/>
    <property type="match status" value="1"/>
</dbReference>
<protein>
    <submittedName>
        <fullName evidence="5">AraC family transcriptional regulator</fullName>
    </submittedName>
</protein>
<keyword evidence="2" id="KW-0238">DNA-binding</keyword>
<dbReference type="InterPro" id="IPR018060">
    <property type="entry name" value="HTH_AraC"/>
</dbReference>
<reference evidence="5 6" key="1">
    <citation type="submission" date="2018-04" db="EMBL/GenBank/DDBJ databases">
        <title>Methylobacterium sp. PR1016A genome.</title>
        <authorList>
            <person name="Park W."/>
        </authorList>
    </citation>
    <scope>NUCLEOTIDE SEQUENCE [LARGE SCALE GENOMIC DNA]</scope>
    <source>
        <strain evidence="5 6">PR1016A</strain>
    </source>
</reference>
<dbReference type="GO" id="GO:0005829">
    <property type="term" value="C:cytosol"/>
    <property type="evidence" value="ECO:0007669"/>
    <property type="project" value="TreeGrafter"/>
</dbReference>
<dbReference type="PANTHER" id="PTHR47894">
    <property type="entry name" value="HTH-TYPE TRANSCRIPTIONAL REGULATOR GADX"/>
    <property type="match status" value="1"/>
</dbReference>
<proteinExistence type="predicted"/>
<evidence type="ECO:0000256" key="2">
    <source>
        <dbReference type="ARBA" id="ARBA00023125"/>
    </source>
</evidence>
<dbReference type="InterPro" id="IPR009057">
    <property type="entry name" value="Homeodomain-like_sf"/>
</dbReference>
<dbReference type="KEGG" id="mee:DA075_08015"/>
<evidence type="ECO:0000313" key="6">
    <source>
        <dbReference type="Proteomes" id="UP000244755"/>
    </source>
</evidence>
<keyword evidence="6" id="KW-1185">Reference proteome</keyword>
<dbReference type="PROSITE" id="PS01124">
    <property type="entry name" value="HTH_ARAC_FAMILY_2"/>
    <property type="match status" value="1"/>
</dbReference>
<organism evidence="5 6">
    <name type="scientific">Methylobacterium currus</name>
    <dbReference type="NCBI Taxonomy" id="2051553"/>
    <lineage>
        <taxon>Bacteria</taxon>
        <taxon>Pseudomonadati</taxon>
        <taxon>Pseudomonadota</taxon>
        <taxon>Alphaproteobacteria</taxon>
        <taxon>Hyphomicrobiales</taxon>
        <taxon>Methylobacteriaceae</taxon>
        <taxon>Methylobacterium</taxon>
    </lineage>
</organism>
<dbReference type="SUPFAM" id="SSF46689">
    <property type="entry name" value="Homeodomain-like"/>
    <property type="match status" value="1"/>
</dbReference>
<dbReference type="EMBL" id="CP028843">
    <property type="protein sequence ID" value="AWB20864.1"/>
    <property type="molecule type" value="Genomic_DNA"/>
</dbReference>
<dbReference type="PANTHER" id="PTHR47894:SF4">
    <property type="entry name" value="HTH-TYPE TRANSCRIPTIONAL REGULATOR GADX"/>
    <property type="match status" value="1"/>
</dbReference>
<dbReference type="GO" id="GO:0000976">
    <property type="term" value="F:transcription cis-regulatory region binding"/>
    <property type="evidence" value="ECO:0007669"/>
    <property type="project" value="TreeGrafter"/>
</dbReference>
<dbReference type="Proteomes" id="UP000244755">
    <property type="component" value="Chromosome 1"/>
</dbReference>
<dbReference type="OrthoDB" id="9805730at2"/>
<evidence type="ECO:0000313" key="5">
    <source>
        <dbReference type="EMBL" id="AWB20864.1"/>
    </source>
</evidence>
<feature type="domain" description="HTH araC/xylS-type" evidence="4">
    <location>
        <begin position="235"/>
        <end position="333"/>
    </location>
</feature>